<keyword evidence="1" id="KW-0677">Repeat</keyword>
<dbReference type="PANTHER" id="PTHR24173:SF74">
    <property type="entry name" value="ANKYRIN REPEAT DOMAIN-CONTAINING PROTEIN 16"/>
    <property type="match status" value="1"/>
</dbReference>
<keyword evidence="6" id="KW-1185">Reference proteome</keyword>
<dbReference type="SUPFAM" id="SSF48403">
    <property type="entry name" value="Ankyrin repeat"/>
    <property type="match status" value="2"/>
</dbReference>
<dbReference type="Pfam" id="PF13637">
    <property type="entry name" value="Ank_4"/>
    <property type="match status" value="1"/>
</dbReference>
<proteinExistence type="predicted"/>
<dbReference type="Pfam" id="PF12796">
    <property type="entry name" value="Ank_2"/>
    <property type="match status" value="3"/>
</dbReference>
<accession>A0AAN7SIX2</accession>
<feature type="repeat" description="ANK" evidence="3">
    <location>
        <begin position="432"/>
        <end position="464"/>
    </location>
</feature>
<dbReference type="InterPro" id="IPR002110">
    <property type="entry name" value="Ankyrin_rpt"/>
</dbReference>
<feature type="region of interest" description="Disordered" evidence="4">
    <location>
        <begin position="28"/>
        <end position="50"/>
    </location>
</feature>
<protein>
    <recommendedName>
        <fullName evidence="7">Ankyrin repeat domain-containing protein 16</fullName>
    </recommendedName>
</protein>
<organism evidence="5 6">
    <name type="scientific">Mycteria americana</name>
    <name type="common">Wood stork</name>
    <dbReference type="NCBI Taxonomy" id="33587"/>
    <lineage>
        <taxon>Eukaryota</taxon>
        <taxon>Metazoa</taxon>
        <taxon>Chordata</taxon>
        <taxon>Craniata</taxon>
        <taxon>Vertebrata</taxon>
        <taxon>Euteleostomi</taxon>
        <taxon>Archelosauria</taxon>
        <taxon>Archosauria</taxon>
        <taxon>Dinosauria</taxon>
        <taxon>Saurischia</taxon>
        <taxon>Theropoda</taxon>
        <taxon>Coelurosauria</taxon>
        <taxon>Aves</taxon>
        <taxon>Neognathae</taxon>
        <taxon>Neoaves</taxon>
        <taxon>Aequornithes</taxon>
        <taxon>Ciconiiformes</taxon>
        <taxon>Ciconiidae</taxon>
        <taxon>Mycteria</taxon>
    </lineage>
</organism>
<dbReference type="PROSITE" id="PS50297">
    <property type="entry name" value="ANK_REP_REGION"/>
    <property type="match status" value="5"/>
</dbReference>
<feature type="repeat" description="ANK" evidence="3">
    <location>
        <begin position="241"/>
        <end position="264"/>
    </location>
</feature>
<dbReference type="Proteomes" id="UP001333110">
    <property type="component" value="Unassembled WGS sequence"/>
</dbReference>
<feature type="repeat" description="ANK" evidence="3">
    <location>
        <begin position="107"/>
        <end position="140"/>
    </location>
</feature>
<evidence type="ECO:0000256" key="3">
    <source>
        <dbReference type="PROSITE-ProRule" id="PRU00023"/>
    </source>
</evidence>
<dbReference type="PRINTS" id="PR01415">
    <property type="entry name" value="ANKYRIN"/>
</dbReference>
<dbReference type="AlphaFoldDB" id="A0AAN7SIX2"/>
<reference evidence="5 6" key="1">
    <citation type="journal article" date="2023" name="J. Hered.">
        <title>Chromosome-level genome of the wood stork (Mycteria americana) provides insight into avian chromosome evolution.</title>
        <authorList>
            <person name="Flamio R. Jr."/>
            <person name="Ramstad K.M."/>
        </authorList>
    </citation>
    <scope>NUCLEOTIDE SEQUENCE [LARGE SCALE GENOMIC DNA]</scope>
    <source>
        <strain evidence="5">JAX WOST 10</strain>
    </source>
</reference>
<feature type="repeat" description="ANK" evidence="3">
    <location>
        <begin position="174"/>
        <end position="206"/>
    </location>
</feature>
<evidence type="ECO:0000256" key="2">
    <source>
        <dbReference type="ARBA" id="ARBA00023043"/>
    </source>
</evidence>
<dbReference type="PANTHER" id="PTHR24173">
    <property type="entry name" value="ANKYRIN REPEAT CONTAINING"/>
    <property type="match status" value="1"/>
</dbReference>
<feature type="repeat" description="ANK" evidence="3">
    <location>
        <begin position="141"/>
        <end position="173"/>
    </location>
</feature>
<dbReference type="Gene3D" id="1.25.40.20">
    <property type="entry name" value="Ankyrin repeat-containing domain"/>
    <property type="match status" value="2"/>
</dbReference>
<evidence type="ECO:0000256" key="1">
    <source>
        <dbReference type="ARBA" id="ARBA00022737"/>
    </source>
</evidence>
<dbReference type="PROSITE" id="PS50088">
    <property type="entry name" value="ANK_REPEAT"/>
    <property type="match status" value="5"/>
</dbReference>
<dbReference type="EMBL" id="JAUNZN010000001">
    <property type="protein sequence ID" value="KAK4831961.1"/>
    <property type="molecule type" value="Genomic_DNA"/>
</dbReference>
<comment type="caution">
    <text evidence="5">The sequence shown here is derived from an EMBL/GenBank/DDBJ whole genome shotgun (WGS) entry which is preliminary data.</text>
</comment>
<dbReference type="SMART" id="SM00248">
    <property type="entry name" value="ANK"/>
    <property type="match status" value="9"/>
</dbReference>
<keyword evidence="2 3" id="KW-0040">ANK repeat</keyword>
<evidence type="ECO:0008006" key="7">
    <source>
        <dbReference type="Google" id="ProtNLM"/>
    </source>
</evidence>
<evidence type="ECO:0000256" key="4">
    <source>
        <dbReference type="SAM" id="MobiDB-lite"/>
    </source>
</evidence>
<gene>
    <name evidence="5" type="ORF">QYF61_020338</name>
</gene>
<dbReference type="InterPro" id="IPR036770">
    <property type="entry name" value="Ankyrin_rpt-contain_sf"/>
</dbReference>
<evidence type="ECO:0000313" key="6">
    <source>
        <dbReference type="Proteomes" id="UP001333110"/>
    </source>
</evidence>
<evidence type="ECO:0000313" key="5">
    <source>
        <dbReference type="EMBL" id="KAK4831961.1"/>
    </source>
</evidence>
<name>A0AAN7SIX2_MYCAM</name>
<sequence>MFPEFAYRHPRCCGGDITPPRIATRDVTQPQQSAGGFSPPVDALRRDPPRRGLRGGKCGRCLAMAEGERPRPLLRLVQEGRLDLLRDELRPDDALSSAVRSQRYGRSGDTLLHHAARYGHQDVLAYLVEALGMDVEVFNSDYKRPLHEAASMGHRECVCFLLERGASVDCLKKADWTPLMMACTRQNLEVIKALVEHGANPLLKNKDGWNCFHIASREGHPQVLRYLLDVSPGSWDTESTIKRTPLHTAAMHGCFDVVELLLERCHYKPDSRDKCGVTPFMDAVQNGHVNIARLLLEKHQKGIAKEGKFPLEMSKIFAEYGHQDSAYGEDLTLGQGYVPVAGEGGWRDKAVTGGDRTCPALQGQLRQSQDQHSEVPGLSVEALVAALRACPTALDALGAQPLHRAAVTAQDEAIRFLVSELGVNVNERATALQLTALHYAAKEGHAHTIQTLLSLGADVHAKDGKSRSALHAACAGQQAATARILLRAGLQDTPDGTGTLARQLARKPDVIQVFQETNVST</sequence>